<evidence type="ECO:0000256" key="2">
    <source>
        <dbReference type="ARBA" id="ARBA00022553"/>
    </source>
</evidence>
<dbReference type="PROSITE" id="PS50110">
    <property type="entry name" value="RESPONSE_REGULATORY"/>
    <property type="match status" value="1"/>
</dbReference>
<feature type="domain" description="Response regulatory" evidence="5">
    <location>
        <begin position="132"/>
        <end position="247"/>
    </location>
</feature>
<feature type="modified residue" description="4-aspartylphosphate" evidence="4">
    <location>
        <position position="180"/>
    </location>
</feature>
<evidence type="ECO:0000256" key="1">
    <source>
        <dbReference type="ARBA" id="ARBA00018672"/>
    </source>
</evidence>
<proteinExistence type="predicted"/>
<dbReference type="SUPFAM" id="SSF52172">
    <property type="entry name" value="CheY-like"/>
    <property type="match status" value="1"/>
</dbReference>
<keyword evidence="7" id="KW-1185">Reference proteome</keyword>
<organism evidence="6 7">
    <name type="scientific">Eubacterium cellulosolvens (strain ATCC 43171 / JCM 9499 / 6)</name>
    <name type="common">Cillobacterium cellulosolvens</name>
    <dbReference type="NCBI Taxonomy" id="633697"/>
    <lineage>
        <taxon>Bacteria</taxon>
        <taxon>Bacillati</taxon>
        <taxon>Bacillota</taxon>
        <taxon>Clostridia</taxon>
        <taxon>Eubacteriales</taxon>
        <taxon>Eubacteriaceae</taxon>
        <taxon>Eubacterium</taxon>
    </lineage>
</organism>
<dbReference type="OrthoDB" id="1706569at2"/>
<keyword evidence="6" id="KW-0238">DNA-binding</keyword>
<reference evidence="6 7" key="2">
    <citation type="submission" date="2012-02" db="EMBL/GenBank/DDBJ databases">
        <title>Improved High-Quality Draft sequence of Eubacterium cellulosolvens 6.</title>
        <authorList>
            <consortium name="US DOE Joint Genome Institute"/>
            <person name="Lucas S."/>
            <person name="Han J."/>
            <person name="Lapidus A."/>
            <person name="Cheng J.-F."/>
            <person name="Goodwin L."/>
            <person name="Pitluck S."/>
            <person name="Peters L."/>
            <person name="Mikhailova N."/>
            <person name="Gu W."/>
            <person name="Detter J.C."/>
            <person name="Han C."/>
            <person name="Tapia R."/>
            <person name="Land M."/>
            <person name="Hauser L."/>
            <person name="Kyrpides N."/>
            <person name="Ivanova N."/>
            <person name="Pagani I."/>
            <person name="Johnson E."/>
            <person name="Mukhopadhyay B."/>
            <person name="Anderson I."/>
            <person name="Woyke T."/>
        </authorList>
    </citation>
    <scope>NUCLEOTIDE SEQUENCE [LARGE SCALE GENOMIC DNA]</scope>
    <source>
        <strain evidence="6 7">6</strain>
    </source>
</reference>
<protein>
    <recommendedName>
        <fullName evidence="1">Stage 0 sporulation protein A homolog</fullName>
    </recommendedName>
</protein>
<dbReference type="GO" id="GO:0003677">
    <property type="term" value="F:DNA binding"/>
    <property type="evidence" value="ECO:0007669"/>
    <property type="project" value="UniProtKB-KW"/>
</dbReference>
<dbReference type="EMBL" id="CM001487">
    <property type="protein sequence ID" value="EIM57395.1"/>
    <property type="molecule type" value="Genomic_DNA"/>
</dbReference>
<dbReference type="Gene3D" id="3.40.50.2300">
    <property type="match status" value="1"/>
</dbReference>
<dbReference type="Pfam" id="PF00072">
    <property type="entry name" value="Response_reg"/>
    <property type="match status" value="1"/>
</dbReference>
<keyword evidence="2 4" id="KW-0597">Phosphoprotein</keyword>
<dbReference type="GO" id="GO:0000160">
    <property type="term" value="P:phosphorelay signal transduction system"/>
    <property type="evidence" value="ECO:0007669"/>
    <property type="project" value="InterPro"/>
</dbReference>
<dbReference type="HOGENOM" id="CLU_079327_0_0_9"/>
<sequence length="255" mass="28346">MAGKVLLINHGNALMANTLKRLLGELKIDIAQAEPSPEKIKQETKGAKVLIFLAGDYVYGKPELPVCLKELCSGGKRLLCVMGSEQELAEIRKTIPAELITREFRKPFNMKNVAGEVGNLVNGAGQKEPAKHVLMVDDDALFLQAMQSWLGGRYQVTATKSGMQAITYLAAHKPDLILLDYDMPVTSGVQVLEMIRSEPNSADIPVIFLTGRNDRDSVMRVVHLRPEGYLLKSQPREEIIASIDRFFETKTWENP</sequence>
<dbReference type="SMART" id="SM00448">
    <property type="entry name" value="REC"/>
    <property type="match status" value="1"/>
</dbReference>
<evidence type="ECO:0000259" key="5">
    <source>
        <dbReference type="PROSITE" id="PS50110"/>
    </source>
</evidence>
<name>I5AUC2_EUBC6</name>
<dbReference type="InterPro" id="IPR001789">
    <property type="entry name" value="Sig_transdc_resp-reg_receiver"/>
</dbReference>
<dbReference type="Proteomes" id="UP000005753">
    <property type="component" value="Chromosome"/>
</dbReference>
<dbReference type="InterPro" id="IPR011006">
    <property type="entry name" value="CheY-like_superfamily"/>
</dbReference>
<dbReference type="eggNOG" id="COG0745">
    <property type="taxonomic scope" value="Bacteria"/>
</dbReference>
<dbReference type="PANTHER" id="PTHR44591">
    <property type="entry name" value="STRESS RESPONSE REGULATOR PROTEIN 1"/>
    <property type="match status" value="1"/>
</dbReference>
<gene>
    <name evidence="6" type="ORF">EubceDRAFT1_1606</name>
</gene>
<comment type="function">
    <text evidence="3">May play the central regulatory role in sporulation. It may be an element of the effector pathway responsible for the activation of sporulation genes in response to nutritional stress. Spo0A may act in concert with spo0H (a sigma factor) to control the expression of some genes that are critical to the sporulation process.</text>
</comment>
<dbReference type="PANTHER" id="PTHR44591:SF3">
    <property type="entry name" value="RESPONSE REGULATORY DOMAIN-CONTAINING PROTEIN"/>
    <property type="match status" value="1"/>
</dbReference>
<dbReference type="InterPro" id="IPR050595">
    <property type="entry name" value="Bact_response_regulator"/>
</dbReference>
<dbReference type="STRING" id="633697.EubceDRAFT1_1606"/>
<evidence type="ECO:0000256" key="3">
    <source>
        <dbReference type="ARBA" id="ARBA00024867"/>
    </source>
</evidence>
<reference evidence="6 7" key="1">
    <citation type="submission" date="2010-08" db="EMBL/GenBank/DDBJ databases">
        <authorList>
            <consortium name="US DOE Joint Genome Institute (JGI-PGF)"/>
            <person name="Lucas S."/>
            <person name="Copeland A."/>
            <person name="Lapidus A."/>
            <person name="Cheng J.-F."/>
            <person name="Bruce D."/>
            <person name="Goodwin L."/>
            <person name="Pitluck S."/>
            <person name="Land M.L."/>
            <person name="Hauser L."/>
            <person name="Chang Y.-J."/>
            <person name="Anderson I.J."/>
            <person name="Johnson E."/>
            <person name="Mulhopadhyay B."/>
            <person name="Kyrpides N."/>
            <person name="Woyke T.J."/>
        </authorList>
    </citation>
    <scope>NUCLEOTIDE SEQUENCE [LARGE SCALE GENOMIC DNA]</scope>
    <source>
        <strain evidence="6 7">6</strain>
    </source>
</reference>
<accession>I5AUC2</accession>
<evidence type="ECO:0000313" key="7">
    <source>
        <dbReference type="Proteomes" id="UP000005753"/>
    </source>
</evidence>
<evidence type="ECO:0000256" key="4">
    <source>
        <dbReference type="PROSITE-ProRule" id="PRU00169"/>
    </source>
</evidence>
<evidence type="ECO:0000313" key="6">
    <source>
        <dbReference type="EMBL" id="EIM57395.1"/>
    </source>
</evidence>
<dbReference type="AlphaFoldDB" id="I5AUC2"/>
<dbReference type="CDD" id="cd00156">
    <property type="entry name" value="REC"/>
    <property type="match status" value="1"/>
</dbReference>